<evidence type="ECO:0008006" key="4">
    <source>
        <dbReference type="Google" id="ProtNLM"/>
    </source>
</evidence>
<gene>
    <name evidence="2" type="ORF">C0Q70_06543</name>
</gene>
<feature type="region of interest" description="Disordered" evidence="1">
    <location>
        <begin position="443"/>
        <end position="499"/>
    </location>
</feature>
<feature type="region of interest" description="Disordered" evidence="1">
    <location>
        <begin position="112"/>
        <end position="150"/>
    </location>
</feature>
<protein>
    <recommendedName>
        <fullName evidence="4">Neurogenic mastermind-like N-terminal domain-containing protein</fullName>
    </recommendedName>
</protein>
<feature type="region of interest" description="Disordered" evidence="1">
    <location>
        <begin position="17"/>
        <end position="78"/>
    </location>
</feature>
<evidence type="ECO:0000256" key="1">
    <source>
        <dbReference type="SAM" id="MobiDB-lite"/>
    </source>
</evidence>
<evidence type="ECO:0000313" key="2">
    <source>
        <dbReference type="EMBL" id="PVD35262.1"/>
    </source>
</evidence>
<feature type="compositionally biased region" description="Low complexity" evidence="1">
    <location>
        <begin position="53"/>
        <end position="74"/>
    </location>
</feature>
<dbReference type="Proteomes" id="UP000245119">
    <property type="component" value="Linkage Group LG3"/>
</dbReference>
<reference evidence="2 3" key="1">
    <citation type="submission" date="2018-04" db="EMBL/GenBank/DDBJ databases">
        <title>The genome of golden apple snail Pomacea canaliculata provides insight into stress tolerance and invasive adaptation.</title>
        <authorList>
            <person name="Liu C."/>
            <person name="Liu B."/>
            <person name="Ren Y."/>
            <person name="Zhang Y."/>
            <person name="Wang H."/>
            <person name="Li S."/>
            <person name="Jiang F."/>
            <person name="Yin L."/>
            <person name="Zhang G."/>
            <person name="Qian W."/>
            <person name="Fan W."/>
        </authorList>
    </citation>
    <scope>NUCLEOTIDE SEQUENCE [LARGE SCALE GENOMIC DNA]</scope>
    <source>
        <strain evidence="2">SZHN2017</strain>
        <tissue evidence="2">Muscle</tissue>
    </source>
</reference>
<organism evidence="2 3">
    <name type="scientific">Pomacea canaliculata</name>
    <name type="common">Golden apple snail</name>
    <dbReference type="NCBI Taxonomy" id="400727"/>
    <lineage>
        <taxon>Eukaryota</taxon>
        <taxon>Metazoa</taxon>
        <taxon>Spiralia</taxon>
        <taxon>Lophotrochozoa</taxon>
        <taxon>Mollusca</taxon>
        <taxon>Gastropoda</taxon>
        <taxon>Caenogastropoda</taxon>
        <taxon>Architaenioglossa</taxon>
        <taxon>Ampullarioidea</taxon>
        <taxon>Ampullariidae</taxon>
        <taxon>Pomacea</taxon>
    </lineage>
</organism>
<accession>A0A2T7PPB3</accession>
<feature type="region of interest" description="Disordered" evidence="1">
    <location>
        <begin position="163"/>
        <end position="187"/>
    </location>
</feature>
<feature type="compositionally biased region" description="Low complexity" evidence="1">
    <location>
        <begin position="23"/>
        <end position="32"/>
    </location>
</feature>
<evidence type="ECO:0000313" key="3">
    <source>
        <dbReference type="Proteomes" id="UP000245119"/>
    </source>
</evidence>
<sequence>MSSLSLLRCVQQKLKRKIDSSHADNSAAAAEAFQFDDNSDQQPATNVGGSQANKSSSHTNTNVSSSTTSVGVSSAAGQEGATLPHLSVQIVQQISQSPQTIHTNVTVSSTLQTRYPGSASPSPNVNVHTSTSSQHTHANNSGSGSHLGASGCGTNAVSKAGGSTANPGGSGAGGGGAGGGVGGAPGSETSVLTSIECKQEPLDDIHCHVSADSSAGCVPDLGIDELTDILDSIEKDTLIKELDNFNAIYNKVQRDSESNAESSSIFSSLGSCSSPGLCKAAAPFTDPSQVGIQPHVSLSGGPPPALTPTMFEAAHPLGGLGANTTGLPIRPPPSLVEPTGPAAETLKQMAAQHQHQTSAATPFSSKSLEHSAFPDPYEACGFGRRNGYPAAYQNQTFSPVGAATGGAGYAGYGQSSGYESPTPMAQYTGGKRELNPLAYGGTKPLTHYPTEHGGPGNHGGSPQPPARCSSFRTRWPATSRGQGQAGQSQPPAGMGMPPSHEVQFLQDKMRREQQQYLNRPPPEYKMHPGVRPPGPAYPGSAGGGGSGGSSTPLQTMQNMVNQTPLTPTSRER</sequence>
<feature type="compositionally biased region" description="Polar residues" evidence="1">
    <location>
        <begin position="551"/>
        <end position="572"/>
    </location>
</feature>
<dbReference type="EMBL" id="PZQS01000003">
    <property type="protein sequence ID" value="PVD35262.1"/>
    <property type="molecule type" value="Genomic_DNA"/>
</dbReference>
<dbReference type="STRING" id="400727.A0A2T7PPB3"/>
<proteinExistence type="predicted"/>
<dbReference type="AlphaFoldDB" id="A0A2T7PPB3"/>
<feature type="region of interest" description="Disordered" evidence="1">
    <location>
        <begin position="519"/>
        <end position="572"/>
    </location>
</feature>
<keyword evidence="3" id="KW-1185">Reference proteome</keyword>
<name>A0A2T7PPB3_POMCA</name>
<feature type="compositionally biased region" description="Low complexity" evidence="1">
    <location>
        <begin position="481"/>
        <end position="493"/>
    </location>
</feature>
<dbReference type="OrthoDB" id="5982619at2759"/>
<feature type="compositionally biased region" description="Gly residues" evidence="1">
    <location>
        <begin position="168"/>
        <end position="185"/>
    </location>
</feature>
<feature type="compositionally biased region" description="Polar residues" evidence="1">
    <location>
        <begin position="112"/>
        <end position="144"/>
    </location>
</feature>
<comment type="caution">
    <text evidence="2">The sequence shown here is derived from an EMBL/GenBank/DDBJ whole genome shotgun (WGS) entry which is preliminary data.</text>
</comment>
<feature type="compositionally biased region" description="Polar residues" evidence="1">
    <location>
        <begin position="40"/>
        <end position="52"/>
    </location>
</feature>